<accession>A0ABZ2BS54</accession>
<gene>
    <name evidence="1" type="ORF">ROLI_016190</name>
</gene>
<dbReference type="EMBL" id="CP143423">
    <property type="protein sequence ID" value="WVX48538.1"/>
    <property type="molecule type" value="Genomic_DNA"/>
</dbReference>
<sequence length="137" mass="15022">MQGRSGLGKRNSLRNRVTCRKARGQCAHKHIPCSMGRHHHHRMAGIICAFIPQTRCAARFKGCDVQPRIGRALNPVHNHQIEEVSESLRQCAHWCGIESDLSARSARLCAEALFTSCGISFCNSTTRVPTGTAMAAA</sequence>
<keyword evidence="2" id="KW-1185">Reference proteome</keyword>
<protein>
    <submittedName>
        <fullName evidence="1">Uncharacterized protein</fullName>
    </submittedName>
</protein>
<reference evidence="2" key="1">
    <citation type="submission" date="2024-01" db="EMBL/GenBank/DDBJ databases">
        <title>Roseobacter fucihabitans sp. nov., isolated from the brown alga Fucus spiralis.</title>
        <authorList>
            <person name="Hahnke S."/>
            <person name="Berger M."/>
            <person name="Schlingloff A."/>
            <person name="Athale I."/>
            <person name="Neumann-Schaal M."/>
            <person name="Adenaya A."/>
            <person name="Poehlein A."/>
            <person name="Daniel R."/>
            <person name="Pertersen J."/>
            <person name="Brinkhoff T."/>
        </authorList>
    </citation>
    <scope>NUCLEOTIDE SEQUENCE [LARGE SCALE GENOMIC DNA]</scope>
    <source>
        <strain evidence="2">B14</strain>
    </source>
</reference>
<organism evidence="1 2">
    <name type="scientific">Roseobacter fucihabitans</name>
    <dbReference type="NCBI Taxonomy" id="1537242"/>
    <lineage>
        <taxon>Bacteria</taxon>
        <taxon>Pseudomonadati</taxon>
        <taxon>Pseudomonadota</taxon>
        <taxon>Alphaproteobacteria</taxon>
        <taxon>Rhodobacterales</taxon>
        <taxon>Roseobacteraceae</taxon>
        <taxon>Roseobacter</taxon>
    </lineage>
</organism>
<evidence type="ECO:0000313" key="2">
    <source>
        <dbReference type="Proteomes" id="UP001318682"/>
    </source>
</evidence>
<dbReference type="Proteomes" id="UP001318682">
    <property type="component" value="Chromosome"/>
</dbReference>
<evidence type="ECO:0000313" key="1">
    <source>
        <dbReference type="EMBL" id="WVX48538.1"/>
    </source>
</evidence>
<proteinExistence type="predicted"/>
<name>A0ABZ2BS54_9RHOB</name>